<dbReference type="EMBL" id="BARS01005673">
    <property type="protein sequence ID" value="GAF76937.1"/>
    <property type="molecule type" value="Genomic_DNA"/>
</dbReference>
<reference evidence="1" key="1">
    <citation type="journal article" date="2014" name="Front. Microbiol.">
        <title>High frequency of phylogenetically diverse reductive dehalogenase-homologous genes in deep subseafloor sedimentary metagenomes.</title>
        <authorList>
            <person name="Kawai M."/>
            <person name="Futagami T."/>
            <person name="Toyoda A."/>
            <person name="Takaki Y."/>
            <person name="Nishi S."/>
            <person name="Hori S."/>
            <person name="Arai W."/>
            <person name="Tsubouchi T."/>
            <person name="Morono Y."/>
            <person name="Uchiyama I."/>
            <person name="Ito T."/>
            <person name="Fujiyama A."/>
            <person name="Inagaki F."/>
            <person name="Takami H."/>
        </authorList>
    </citation>
    <scope>NUCLEOTIDE SEQUENCE</scope>
    <source>
        <strain evidence="1">Expedition CK06-06</strain>
    </source>
</reference>
<gene>
    <name evidence="1" type="ORF">S01H1_11126</name>
</gene>
<protein>
    <submittedName>
        <fullName evidence="1">Uncharacterized protein</fullName>
    </submittedName>
</protein>
<proteinExistence type="predicted"/>
<evidence type="ECO:0000313" key="1">
    <source>
        <dbReference type="EMBL" id="GAF76937.1"/>
    </source>
</evidence>
<dbReference type="AlphaFoldDB" id="X0SM26"/>
<feature type="non-terminal residue" evidence="1">
    <location>
        <position position="73"/>
    </location>
</feature>
<organism evidence="1">
    <name type="scientific">marine sediment metagenome</name>
    <dbReference type="NCBI Taxonomy" id="412755"/>
    <lineage>
        <taxon>unclassified sequences</taxon>
        <taxon>metagenomes</taxon>
        <taxon>ecological metagenomes</taxon>
    </lineage>
</organism>
<comment type="caution">
    <text evidence="1">The sequence shown here is derived from an EMBL/GenBank/DDBJ whole genome shotgun (WGS) entry which is preliminary data.</text>
</comment>
<name>X0SM26_9ZZZZ</name>
<sequence length="73" mass="7673">MSIYYKQAYKGRVTRRKVGTGTAVTEVVQVAAHVTIAIPAGKGGNLIEVAITNKSDLTTIVCSGGHVNIRNSS</sequence>
<accession>X0SM26</accession>